<reference evidence="1" key="1">
    <citation type="submission" date="2023-10" db="EMBL/GenBank/DDBJ databases">
        <authorList>
            <person name="Chen Y."/>
            <person name="Shah S."/>
            <person name="Dougan E. K."/>
            <person name="Thang M."/>
            <person name="Chan C."/>
        </authorList>
    </citation>
    <scope>NUCLEOTIDE SEQUENCE [LARGE SCALE GENOMIC DNA]</scope>
</reference>
<proteinExistence type="predicted"/>
<evidence type="ECO:0000313" key="1">
    <source>
        <dbReference type="EMBL" id="CAK0812745.1"/>
    </source>
</evidence>
<evidence type="ECO:0008006" key="3">
    <source>
        <dbReference type="Google" id="ProtNLM"/>
    </source>
</evidence>
<dbReference type="Proteomes" id="UP001189429">
    <property type="component" value="Unassembled WGS sequence"/>
</dbReference>
<feature type="non-terminal residue" evidence="1">
    <location>
        <position position="1"/>
    </location>
</feature>
<name>A0ABN9R1Y3_9DINO</name>
<feature type="non-terminal residue" evidence="1">
    <location>
        <position position="403"/>
    </location>
</feature>
<dbReference type="EMBL" id="CAUYUJ010005224">
    <property type="protein sequence ID" value="CAK0812745.1"/>
    <property type="molecule type" value="Genomic_DNA"/>
</dbReference>
<protein>
    <recommendedName>
        <fullName evidence="3">RNA-directed RNA polymerase</fullName>
    </recommendedName>
</protein>
<sequence length="403" mass="44734">AMVAIFVGRANDDYYRGVRDETIHEFYVYVELPEEETCEDPEPMVGKLLKTMYGTVDASHVWQDDYIGLTSSRGFQKGISIPAVLYHADRQMQAEVHGDGFGVIMKKSQGGWLDEVLSRHDFKVAGLPSSRATSEQSVVYLNRVPVWGPIQWSAYLEADARRVKKVIRDLGLESAKEVTAPAVRLSVSDVPKTDRESQKLDDEKVKTYRSVTMRIMCPSLDRSDIGYGREYAGEGGCCFHRRGSVCCDSDCAGGPTARRSRSGMAMLWGSHLLKHGSAVHSTVGLGSGEAEYYALLRGSWHGFGVKAMLRDLGAGASDDAELQIFSDSSAARGILSRRGLGADRRIDVRFLWLQERVQNEKMLLKTIEGYWIPADLSTKTLDQETTGRLLRLISFTMKADGNV</sequence>
<evidence type="ECO:0000313" key="2">
    <source>
        <dbReference type="Proteomes" id="UP001189429"/>
    </source>
</evidence>
<gene>
    <name evidence="1" type="ORF">PCOR1329_LOCUS16941</name>
</gene>
<comment type="caution">
    <text evidence="1">The sequence shown here is derived from an EMBL/GenBank/DDBJ whole genome shotgun (WGS) entry which is preliminary data.</text>
</comment>
<accession>A0ABN9R1Y3</accession>
<keyword evidence="2" id="KW-1185">Reference proteome</keyword>
<organism evidence="1 2">
    <name type="scientific">Prorocentrum cordatum</name>
    <dbReference type="NCBI Taxonomy" id="2364126"/>
    <lineage>
        <taxon>Eukaryota</taxon>
        <taxon>Sar</taxon>
        <taxon>Alveolata</taxon>
        <taxon>Dinophyceae</taxon>
        <taxon>Prorocentrales</taxon>
        <taxon>Prorocentraceae</taxon>
        <taxon>Prorocentrum</taxon>
    </lineage>
</organism>